<dbReference type="RefSeq" id="WP_406831116.1">
    <property type="nucleotide sequence ID" value="NZ_CP157483.1"/>
</dbReference>
<protein>
    <recommendedName>
        <fullName evidence="2">Transcriptional regulator</fullName>
    </recommendedName>
</protein>
<organism evidence="1">
    <name type="scientific">Pedococcus sp. KACC 23699</name>
    <dbReference type="NCBI Taxonomy" id="3149228"/>
    <lineage>
        <taxon>Bacteria</taxon>
        <taxon>Bacillati</taxon>
        <taxon>Actinomycetota</taxon>
        <taxon>Actinomycetes</taxon>
        <taxon>Micrococcales</taxon>
        <taxon>Intrasporangiaceae</taxon>
        <taxon>Pedococcus</taxon>
    </lineage>
</organism>
<accession>A0AAU7JTU9</accession>
<name>A0AAU7JTU9_9MICO</name>
<proteinExistence type="predicted"/>
<sequence>MIRSWRWSVVVGSALTIAAVPMLLRVLPVGGGPGDAVALLRRVVAARGAAYSGYAESTGSLALPVGDEFNDTTTLLGGRTQLRVWWRGDRDWRVDTLDAAGERSLRVTPSGSWQWDFEDSRATRVFDEPPGAVRLPRTGDGLPPALAERLLSGATPGQAALLPGRRVAGRPADGLRIRPRDPLSSIDRIDVWSDRASGIPVSVDVYGRGQSRPALSTTFLDFAPGRPAAATTTFTPPPSARVRFDSRFDLIDALARFSPAQPPDVLRRYRRQDSLIGAGSVGLYGSGVTQIAVAALPSRRASSLERQLQLAAGAHPVAAGTVVTVGPVGLLLTRADDAGTRWLLTGTMTTEGLAEAADELLARQRAPS</sequence>
<gene>
    <name evidence="1" type="ORF">ABEG17_19280</name>
</gene>
<dbReference type="AlphaFoldDB" id="A0AAU7JTU9"/>
<dbReference type="Gene3D" id="2.50.20.10">
    <property type="entry name" value="Lipoprotein localisation LolA/LolB/LppX"/>
    <property type="match status" value="1"/>
</dbReference>
<dbReference type="EMBL" id="CP157483">
    <property type="protein sequence ID" value="XBO43677.1"/>
    <property type="molecule type" value="Genomic_DNA"/>
</dbReference>
<reference evidence="1" key="1">
    <citation type="submission" date="2024-05" db="EMBL/GenBank/DDBJ databases">
        <authorList>
            <person name="Kim S."/>
            <person name="Heo J."/>
            <person name="Choi H."/>
            <person name="Choi Y."/>
            <person name="Kwon S.-W."/>
            <person name="Kim Y."/>
        </authorList>
    </citation>
    <scope>NUCLEOTIDE SEQUENCE</scope>
    <source>
        <strain evidence="1">KACC 23699</strain>
    </source>
</reference>
<evidence type="ECO:0008006" key="2">
    <source>
        <dbReference type="Google" id="ProtNLM"/>
    </source>
</evidence>
<evidence type="ECO:0000313" key="1">
    <source>
        <dbReference type="EMBL" id="XBO43677.1"/>
    </source>
</evidence>